<protein>
    <submittedName>
        <fullName evidence="2">ATPase</fullName>
    </submittedName>
</protein>
<keyword evidence="3" id="KW-1185">Reference proteome</keyword>
<evidence type="ECO:0000256" key="1">
    <source>
        <dbReference type="SAM" id="Coils"/>
    </source>
</evidence>
<dbReference type="AlphaFoldDB" id="A0A343JE02"/>
<dbReference type="Gene3D" id="1.20.5.2950">
    <property type="match status" value="1"/>
</dbReference>
<dbReference type="RefSeq" id="WP_236906201.1">
    <property type="nucleotide sequence ID" value="NZ_CP016786.1"/>
</dbReference>
<evidence type="ECO:0000313" key="3">
    <source>
        <dbReference type="Proteomes" id="UP000264883"/>
    </source>
</evidence>
<reference evidence="2 3" key="1">
    <citation type="submission" date="2016-08" db="EMBL/GenBank/DDBJ databases">
        <title>Complete Genome Sequence Of The Indigo Reducing Clostridium isatidis DSM15098.</title>
        <authorList>
            <person name="Little G.T."/>
            <person name="Minton N.P."/>
        </authorList>
    </citation>
    <scope>NUCLEOTIDE SEQUENCE [LARGE SCALE GENOMIC DNA]</scope>
    <source>
        <strain evidence="2 3">DSM 15098</strain>
    </source>
</reference>
<name>A0A343JE02_9CLOT</name>
<feature type="coiled-coil region" evidence="1">
    <location>
        <begin position="2"/>
        <end position="29"/>
    </location>
</feature>
<evidence type="ECO:0000313" key="2">
    <source>
        <dbReference type="EMBL" id="ASW43760.1"/>
    </source>
</evidence>
<dbReference type="KEGG" id="cia:BEN51_09780"/>
<organism evidence="2 3">
    <name type="scientific">Clostridium isatidis</name>
    <dbReference type="NCBI Taxonomy" id="182773"/>
    <lineage>
        <taxon>Bacteria</taxon>
        <taxon>Bacillati</taxon>
        <taxon>Bacillota</taxon>
        <taxon>Clostridia</taxon>
        <taxon>Eubacteriales</taxon>
        <taxon>Clostridiaceae</taxon>
        <taxon>Clostridium</taxon>
    </lineage>
</organism>
<accession>A0A343JE02</accession>
<sequence length="106" mass="11907">MALEAISKLKKAEAEAEEIIQKAMNASKEIINNAKAEAETTYNKIINDANSKKIEILKKAEDEGNSIAEPLLKKGEEEVVEIKNISEEKRKDAINLIVERIVKSWQ</sequence>
<gene>
    <name evidence="2" type="ORF">BEN51_09780</name>
</gene>
<proteinExistence type="predicted"/>
<keyword evidence="1" id="KW-0175">Coiled coil</keyword>
<dbReference type="EMBL" id="CP016786">
    <property type="protein sequence ID" value="ASW43760.1"/>
    <property type="molecule type" value="Genomic_DNA"/>
</dbReference>
<dbReference type="Proteomes" id="UP000264883">
    <property type="component" value="Chromosome"/>
</dbReference>